<dbReference type="PATRIC" id="fig|1003195.11.peg.876"/>
<dbReference type="Proteomes" id="UP000007842">
    <property type="component" value="Plasmid pSCATT"/>
</dbReference>
<reference evidence="3" key="1">
    <citation type="submission" date="2011-12" db="EMBL/GenBank/DDBJ databases">
        <title>Complete genome sequence of Streptomyces cattleya strain DSM 46488.</title>
        <authorList>
            <person name="Ou H.-Y."/>
            <person name="Li P."/>
            <person name="Zhao C."/>
            <person name="O'Hagan D."/>
            <person name="Deng Z."/>
        </authorList>
    </citation>
    <scope>NUCLEOTIDE SEQUENCE [LARGE SCALE GENOMIC DNA]</scope>
    <source>
        <strain evidence="3">ATCC 35852 / DSM 46488 / JCM 4925 / NBRC 14057 / NRRL 8057</strain>
        <plasmid evidence="3">Plasmid pSCATT</plasmid>
    </source>
</reference>
<protein>
    <recommendedName>
        <fullName evidence="1">HTH cro/C1-type domain-containing protein</fullName>
    </recommendedName>
</protein>
<dbReference type="Pfam" id="PF17765">
    <property type="entry name" value="MLTR_LBD"/>
    <property type="match status" value="1"/>
</dbReference>
<name>F8JNL3_STREN</name>
<accession>G8XD74</accession>
<evidence type="ECO:0000313" key="2">
    <source>
        <dbReference type="EMBL" id="AEW99020.1"/>
    </source>
</evidence>
<organism evidence="2 3">
    <name type="scientific">Streptantibioticus cattleyicolor (strain ATCC 35852 / DSM 46488 / JCM 4925 / NBRC 14057 / NRRL 8057)</name>
    <name type="common">Streptomyces cattleya</name>
    <dbReference type="NCBI Taxonomy" id="1003195"/>
    <lineage>
        <taxon>Bacteria</taxon>
        <taxon>Bacillati</taxon>
        <taxon>Actinomycetota</taxon>
        <taxon>Actinomycetes</taxon>
        <taxon>Kitasatosporales</taxon>
        <taxon>Streptomycetaceae</taxon>
        <taxon>Streptantibioticus</taxon>
    </lineage>
</organism>
<geneLocation type="plasmid" evidence="2 3">
    <name>pSCATT</name>
</geneLocation>
<dbReference type="PANTHER" id="PTHR35010:SF2">
    <property type="entry name" value="BLL4672 PROTEIN"/>
    <property type="match status" value="1"/>
</dbReference>
<dbReference type="AlphaFoldDB" id="F8JNL3"/>
<proteinExistence type="predicted"/>
<keyword evidence="3" id="KW-1185">Reference proteome</keyword>
<dbReference type="KEGG" id="sct:SCAT_p0908"/>
<sequence length="298" mass="33844">MGNGRRGRPVGAVALRRLTPTQEERREKLAFLGQARERVDRSVFEAKYPSEVPRHLPGRGRRAKGLTQLEVGRLLGLRDGTWYAELERGLISNAPEERLLQIAELLGLTARQYEFLRVYACRPRPQYQPVTVPDGYRDVLDLYQGPAYIQDHCWNLMPPRMYNAHAEALLAGIPDDFNFLRWMLLNEKVRKAPENGAVHAWLPQFWEVWAPRALSVARATFVRHPDDPTLAQLDEELAADPDIGPLYRGKLPLYAHTDGDLRPFAHGTTGEVGWVRINVLNPHGSGATLLLLNWKPAR</sequence>
<dbReference type="KEGG" id="scy:SCATT_p08270"/>
<feature type="domain" description="HTH cro/C1-type" evidence="1">
    <location>
        <begin position="61"/>
        <end position="113"/>
    </location>
</feature>
<dbReference type="EMBL" id="CP003229">
    <property type="protein sequence ID" value="AEW99020.1"/>
    <property type="molecule type" value="Genomic_DNA"/>
</dbReference>
<dbReference type="HOGENOM" id="CLU_933559_0_0_11"/>
<dbReference type="OrthoDB" id="4144527at2"/>
<accession>F8JNL3</accession>
<dbReference type="Gene3D" id="3.30.450.180">
    <property type="match status" value="1"/>
</dbReference>
<dbReference type="PANTHER" id="PTHR35010">
    <property type="entry name" value="BLL4672 PROTEIN-RELATED"/>
    <property type="match status" value="1"/>
</dbReference>
<dbReference type="InterPro" id="IPR041413">
    <property type="entry name" value="MLTR_LBD"/>
</dbReference>
<keyword evidence="2" id="KW-0614">Plasmid</keyword>
<gene>
    <name evidence="2" type="ordered locus">SCATT_p08270</name>
</gene>
<evidence type="ECO:0000313" key="3">
    <source>
        <dbReference type="Proteomes" id="UP000007842"/>
    </source>
</evidence>
<dbReference type="RefSeq" id="WP_014151360.1">
    <property type="nucleotide sequence ID" value="NC_016113.1"/>
</dbReference>
<dbReference type="PROSITE" id="PS50943">
    <property type="entry name" value="HTH_CROC1"/>
    <property type="match status" value="1"/>
</dbReference>
<evidence type="ECO:0000259" key="1">
    <source>
        <dbReference type="PROSITE" id="PS50943"/>
    </source>
</evidence>
<dbReference type="InterPro" id="IPR001387">
    <property type="entry name" value="Cro/C1-type_HTH"/>
</dbReference>